<evidence type="ECO:0000313" key="2">
    <source>
        <dbReference type="Proteomes" id="UP000030760"/>
    </source>
</evidence>
<name>M3EMY1_9ACTN</name>
<accession>M3EMY1</accession>
<reference evidence="2" key="1">
    <citation type="journal article" date="2013" name="Genome Announc.">
        <title>Draft Genome Sequence of Streptomyces bottropensis ATCC 25435, a Bottromycin-Producing Actinomycete.</title>
        <authorList>
            <person name="Zhang H."/>
            <person name="Zhou W."/>
            <person name="Zhuang Y."/>
            <person name="Liang X."/>
            <person name="Liu T."/>
        </authorList>
    </citation>
    <scope>NUCLEOTIDE SEQUENCE [LARGE SCALE GENOMIC DNA]</scope>
    <source>
        <strain evidence="2">ATCC 25435</strain>
    </source>
</reference>
<organism evidence="1 2">
    <name type="scientific">Streptomyces bottropensis ATCC 25435</name>
    <dbReference type="NCBI Taxonomy" id="1054862"/>
    <lineage>
        <taxon>Bacteria</taxon>
        <taxon>Bacillati</taxon>
        <taxon>Actinomycetota</taxon>
        <taxon>Actinomycetes</taxon>
        <taxon>Kitasatosporales</taxon>
        <taxon>Streptomycetaceae</taxon>
        <taxon>Streptomyces</taxon>
    </lineage>
</organism>
<dbReference type="AlphaFoldDB" id="M3EMY1"/>
<dbReference type="Proteomes" id="UP000030760">
    <property type="component" value="Unassembled WGS sequence"/>
</dbReference>
<gene>
    <name evidence="1" type="ORF">SBD_7947</name>
</gene>
<dbReference type="EMBL" id="KB405098">
    <property type="protein sequence ID" value="EMF50383.1"/>
    <property type="molecule type" value="Genomic_DNA"/>
</dbReference>
<sequence>MHSHWTTALPLTSLLPGTARHFPELPFVIFMFSLMALAVDDENSTDVAARANPAAPIVILRVLDMIEQ</sequence>
<evidence type="ECO:0000313" key="1">
    <source>
        <dbReference type="EMBL" id="EMF50383.1"/>
    </source>
</evidence>
<proteinExistence type="predicted"/>
<protein>
    <submittedName>
        <fullName evidence="1">Uncharacterized protein</fullName>
    </submittedName>
</protein>